<keyword evidence="4 11" id="KW-0752">Steroid biosynthesis</keyword>
<keyword evidence="1 10" id="KW-0489">Methyltransferase</keyword>
<dbReference type="InterPro" id="IPR013216">
    <property type="entry name" value="Methyltransf_11"/>
</dbReference>
<dbReference type="GO" id="GO:0032259">
    <property type="term" value="P:methylation"/>
    <property type="evidence" value="ECO:0007669"/>
    <property type="project" value="UniProtKB-KW"/>
</dbReference>
<keyword evidence="7 11" id="KW-0753">Steroid metabolism</keyword>
<keyword evidence="11" id="KW-0444">Lipid biosynthesis</keyword>
<accession>A0A2N3MYF3</accession>
<name>A0A2N3MYF3_9PEZI</name>
<dbReference type="InterPro" id="IPR050447">
    <property type="entry name" value="Erg6_SMT_methyltransf"/>
</dbReference>
<evidence type="ECO:0000256" key="8">
    <source>
        <dbReference type="ARBA" id="ARBA00029435"/>
    </source>
</evidence>
<comment type="pathway">
    <text evidence="8">Steroid metabolism; ergosterol biosynthesis.</text>
</comment>
<organism evidence="13 14">
    <name type="scientific">Lomentospora prolificans</name>
    <dbReference type="NCBI Taxonomy" id="41688"/>
    <lineage>
        <taxon>Eukaryota</taxon>
        <taxon>Fungi</taxon>
        <taxon>Dikarya</taxon>
        <taxon>Ascomycota</taxon>
        <taxon>Pezizomycotina</taxon>
        <taxon>Sordariomycetes</taxon>
        <taxon>Hypocreomycetidae</taxon>
        <taxon>Microascales</taxon>
        <taxon>Microascaceae</taxon>
        <taxon>Lomentospora</taxon>
    </lineage>
</organism>
<dbReference type="InterPro" id="IPR013705">
    <property type="entry name" value="Sterol_MeTrfase_C"/>
</dbReference>
<dbReference type="SUPFAM" id="SSF53335">
    <property type="entry name" value="S-adenosyl-L-methionine-dependent methyltransferases"/>
    <property type="match status" value="1"/>
</dbReference>
<evidence type="ECO:0000259" key="12">
    <source>
        <dbReference type="PROSITE" id="PS51685"/>
    </source>
</evidence>
<keyword evidence="11" id="KW-0443">Lipid metabolism</keyword>
<evidence type="ECO:0000256" key="1">
    <source>
        <dbReference type="ARBA" id="ARBA00022603"/>
    </source>
</evidence>
<dbReference type="EC" id="2.1.1.-" evidence="11"/>
<dbReference type="AlphaFoldDB" id="A0A2N3MYF3"/>
<dbReference type="Gene3D" id="3.40.50.150">
    <property type="entry name" value="Vaccinia Virus protein VP39"/>
    <property type="match status" value="1"/>
</dbReference>
<dbReference type="GO" id="GO:0003838">
    <property type="term" value="F:sterol 24-C-methyltransferase activity"/>
    <property type="evidence" value="ECO:0007669"/>
    <property type="project" value="TreeGrafter"/>
</dbReference>
<keyword evidence="3 10" id="KW-0949">S-adenosyl-L-methionine</keyword>
<comment type="function">
    <text evidence="11">Catalyzes the transfer of methyl groups from S-adenosyl-methionine to the C-24 of sterols.</text>
</comment>
<evidence type="ECO:0000256" key="4">
    <source>
        <dbReference type="ARBA" id="ARBA00022955"/>
    </source>
</evidence>
<keyword evidence="5 11" id="KW-0756">Sterol biosynthesis</keyword>
<comment type="similarity">
    <text evidence="9 10 11">Belongs to the class I-like SAM-binding methyltransferase superfamily. Erg6/SMT family.</text>
</comment>
<reference evidence="13 14" key="1">
    <citation type="journal article" date="2017" name="G3 (Bethesda)">
        <title>First Draft Genome Sequence of the Pathogenic Fungus Lomentospora prolificans (Formerly Scedosporium prolificans).</title>
        <authorList>
            <person name="Luo R."/>
            <person name="Zimin A."/>
            <person name="Workman R."/>
            <person name="Fan Y."/>
            <person name="Pertea G."/>
            <person name="Grossman N."/>
            <person name="Wear M.P."/>
            <person name="Jia B."/>
            <person name="Miller H."/>
            <person name="Casadevall A."/>
            <person name="Timp W."/>
            <person name="Zhang S.X."/>
            <person name="Salzberg S.L."/>
        </authorList>
    </citation>
    <scope>NUCLEOTIDE SEQUENCE [LARGE SCALE GENOMIC DNA]</scope>
    <source>
        <strain evidence="13 14">JHH-5317</strain>
    </source>
</reference>
<evidence type="ECO:0000256" key="9">
    <source>
        <dbReference type="ARBA" id="ARBA00038188"/>
    </source>
</evidence>
<evidence type="ECO:0000313" key="14">
    <source>
        <dbReference type="Proteomes" id="UP000233524"/>
    </source>
</evidence>
<dbReference type="OrthoDB" id="540004at2759"/>
<dbReference type="STRING" id="41688.A0A2N3MYF3"/>
<evidence type="ECO:0000256" key="5">
    <source>
        <dbReference type="ARBA" id="ARBA00023011"/>
    </source>
</evidence>
<proteinExistence type="inferred from homology"/>
<dbReference type="GO" id="GO:0005783">
    <property type="term" value="C:endoplasmic reticulum"/>
    <property type="evidence" value="ECO:0007669"/>
    <property type="project" value="TreeGrafter"/>
</dbReference>
<evidence type="ECO:0000256" key="11">
    <source>
        <dbReference type="RuleBase" id="RU362025"/>
    </source>
</evidence>
<gene>
    <name evidence="13" type="ORF">jhhlp_008576</name>
</gene>
<dbReference type="InParanoid" id="A0A2N3MYF3"/>
<dbReference type="VEuPathDB" id="FungiDB:jhhlp_008576"/>
<dbReference type="PANTHER" id="PTHR44068:SF1">
    <property type="entry name" value="HYPOTHETICAL LOC100005854"/>
    <property type="match status" value="1"/>
</dbReference>
<dbReference type="Pfam" id="PF08241">
    <property type="entry name" value="Methyltransf_11"/>
    <property type="match status" value="1"/>
</dbReference>
<dbReference type="InterPro" id="IPR030384">
    <property type="entry name" value="MeTrfase_SMT"/>
</dbReference>
<evidence type="ECO:0000313" key="13">
    <source>
        <dbReference type="EMBL" id="PKS05208.1"/>
    </source>
</evidence>
<evidence type="ECO:0000256" key="2">
    <source>
        <dbReference type="ARBA" id="ARBA00022679"/>
    </source>
</evidence>
<dbReference type="CDD" id="cd02440">
    <property type="entry name" value="AdoMet_MTases"/>
    <property type="match status" value="1"/>
</dbReference>
<evidence type="ECO:0000256" key="6">
    <source>
        <dbReference type="ARBA" id="ARBA00023166"/>
    </source>
</evidence>
<evidence type="ECO:0000256" key="7">
    <source>
        <dbReference type="ARBA" id="ARBA00023221"/>
    </source>
</evidence>
<dbReference type="FunCoup" id="A0A2N3MYF3">
    <property type="interactions" value="282"/>
</dbReference>
<dbReference type="PANTHER" id="PTHR44068">
    <property type="entry name" value="ZGC:194242"/>
    <property type="match status" value="1"/>
</dbReference>
<keyword evidence="14" id="KW-1185">Reference proteome</keyword>
<evidence type="ECO:0000256" key="3">
    <source>
        <dbReference type="ARBA" id="ARBA00022691"/>
    </source>
</evidence>
<sequence>AYSRETMHSSRSEEGQLLLASDTTFEKVLHRQTGKENVGMSAMLNKDFEAQKAASNDYFRHWDNKTARTETDETRAARVADYESLSRQYYNLATDFYEYGFGQSFHFSRPAIGESFTQSIVRHEHYLAHMVNIKENMKVLDVGCGVGGPAREIAKFTGAYITGLNLNEYQVERARLYAAKQKMDRQVQFVQGNFMNIPFENDTFDAVYAIEATVHAPSLEGVYTEIFRVLKPGGTFGVYEWVMTEKYDNDNLDHREIRLGIEQGDGIANMAKASEAVRAIQAAGFELLVHEDLADRPDPFPWYWALDSGSWYHAQTLGDLLSTFRMTWLGRYTTRYLLSFLETIRLAPPGMVKTSDSLCAAAEALVRGGKEKLFTPMYLMVGQKPSPKK</sequence>
<protein>
    <recommendedName>
        <fullName evidence="11">Sterol 24-C-methyltransferase</fullName>
        <ecNumber evidence="11">2.1.1.-</ecNumber>
    </recommendedName>
    <alternativeName>
        <fullName evidence="11">Delta(24)-sterol C-methyltransferase</fullName>
    </alternativeName>
</protein>
<keyword evidence="6 11" id="KW-1207">Sterol metabolism</keyword>
<dbReference type="Pfam" id="PF08498">
    <property type="entry name" value="Sterol_MT_C"/>
    <property type="match status" value="1"/>
</dbReference>
<dbReference type="PROSITE" id="PS51685">
    <property type="entry name" value="SAM_MT_ERG6_SMT"/>
    <property type="match status" value="1"/>
</dbReference>
<dbReference type="EMBL" id="NLAX01001623">
    <property type="protein sequence ID" value="PKS05208.1"/>
    <property type="molecule type" value="Genomic_DNA"/>
</dbReference>
<dbReference type="InterPro" id="IPR029063">
    <property type="entry name" value="SAM-dependent_MTases_sf"/>
</dbReference>
<feature type="domain" description="SAM-dependent methyltransferase Erg6/SMT-type" evidence="12">
    <location>
        <begin position="89"/>
        <end position="385"/>
    </location>
</feature>
<dbReference type="Proteomes" id="UP000233524">
    <property type="component" value="Unassembled WGS sequence"/>
</dbReference>
<comment type="caution">
    <text evidence="13">The sequence shown here is derived from an EMBL/GenBank/DDBJ whole genome shotgun (WGS) entry which is preliminary data.</text>
</comment>
<keyword evidence="2 10" id="KW-0808">Transferase</keyword>
<feature type="non-terminal residue" evidence="13">
    <location>
        <position position="1"/>
    </location>
</feature>
<evidence type="ECO:0000256" key="10">
    <source>
        <dbReference type="PROSITE-ProRule" id="PRU01022"/>
    </source>
</evidence>
<dbReference type="GO" id="GO:0006696">
    <property type="term" value="P:ergosterol biosynthetic process"/>
    <property type="evidence" value="ECO:0007669"/>
    <property type="project" value="TreeGrafter"/>
</dbReference>